<keyword evidence="3" id="KW-1185">Reference proteome</keyword>
<evidence type="ECO:0000256" key="1">
    <source>
        <dbReference type="SAM" id="MobiDB-lite"/>
    </source>
</evidence>
<dbReference type="RefSeq" id="WP_386154028.1">
    <property type="nucleotide sequence ID" value="NZ_JBHMBS010000001.1"/>
</dbReference>
<name>A0ABV5T645_9ACTN</name>
<organism evidence="2 3">
    <name type="scientific">Streptosporangium vulgare</name>
    <dbReference type="NCBI Taxonomy" id="46190"/>
    <lineage>
        <taxon>Bacteria</taxon>
        <taxon>Bacillati</taxon>
        <taxon>Actinomycetota</taxon>
        <taxon>Actinomycetes</taxon>
        <taxon>Streptosporangiales</taxon>
        <taxon>Streptosporangiaceae</taxon>
        <taxon>Streptosporangium</taxon>
    </lineage>
</organism>
<protein>
    <submittedName>
        <fullName evidence="2">Uncharacterized protein</fullName>
    </submittedName>
</protein>
<proteinExistence type="predicted"/>
<evidence type="ECO:0000313" key="2">
    <source>
        <dbReference type="EMBL" id="MFB9674540.1"/>
    </source>
</evidence>
<evidence type="ECO:0000313" key="3">
    <source>
        <dbReference type="Proteomes" id="UP001589610"/>
    </source>
</evidence>
<feature type="region of interest" description="Disordered" evidence="1">
    <location>
        <begin position="1"/>
        <end position="23"/>
    </location>
</feature>
<sequence>METADVLAIRGSTGEGSHDRSLPRTARQLVAVLSRKEGRHDTTRPWRRVLARAADGRPAVPA</sequence>
<accession>A0ABV5T645</accession>
<comment type="caution">
    <text evidence="2">The sequence shown here is derived from an EMBL/GenBank/DDBJ whole genome shotgun (WGS) entry which is preliminary data.</text>
</comment>
<dbReference type="EMBL" id="JBHMBS010000001">
    <property type="protein sequence ID" value="MFB9674540.1"/>
    <property type="molecule type" value="Genomic_DNA"/>
</dbReference>
<gene>
    <name evidence="2" type="ORF">ACFFRH_03480</name>
</gene>
<dbReference type="Proteomes" id="UP001589610">
    <property type="component" value="Unassembled WGS sequence"/>
</dbReference>
<reference evidence="2 3" key="1">
    <citation type="submission" date="2024-09" db="EMBL/GenBank/DDBJ databases">
        <authorList>
            <person name="Sun Q."/>
            <person name="Mori K."/>
        </authorList>
    </citation>
    <scope>NUCLEOTIDE SEQUENCE [LARGE SCALE GENOMIC DNA]</scope>
    <source>
        <strain evidence="2 3">JCM 3028</strain>
    </source>
</reference>